<evidence type="ECO:0000256" key="2">
    <source>
        <dbReference type="ARBA" id="ARBA00022527"/>
    </source>
</evidence>
<proteinExistence type="predicted"/>
<dbReference type="GO" id="GO:0000245">
    <property type="term" value="P:spliceosomal complex assembly"/>
    <property type="evidence" value="ECO:0007669"/>
    <property type="project" value="TreeGrafter"/>
</dbReference>
<dbReference type="EMBL" id="KN275960">
    <property type="protein sequence ID" value="EEH48170.2"/>
    <property type="molecule type" value="Genomic_DNA"/>
</dbReference>
<organism evidence="10 11">
    <name type="scientific">Paracoccidioides brasiliensis (strain Pb18)</name>
    <dbReference type="NCBI Taxonomy" id="502780"/>
    <lineage>
        <taxon>Eukaryota</taxon>
        <taxon>Fungi</taxon>
        <taxon>Dikarya</taxon>
        <taxon>Ascomycota</taxon>
        <taxon>Pezizomycotina</taxon>
        <taxon>Eurotiomycetes</taxon>
        <taxon>Eurotiomycetidae</taxon>
        <taxon>Onygenales</taxon>
        <taxon>Ajellomycetaceae</taxon>
        <taxon>Paracoccidioides</taxon>
    </lineage>
</organism>
<evidence type="ECO:0000259" key="9">
    <source>
        <dbReference type="PROSITE" id="PS50011"/>
    </source>
</evidence>
<gene>
    <name evidence="10" type="ORF">PADG_04254</name>
</gene>
<dbReference type="RefSeq" id="XP_010759386.1">
    <property type="nucleotide sequence ID" value="XM_010761084.1"/>
</dbReference>
<dbReference type="Gene3D" id="3.30.200.20">
    <property type="entry name" value="Phosphorylase Kinase, domain 1"/>
    <property type="match status" value="1"/>
</dbReference>
<evidence type="ECO:0000256" key="5">
    <source>
        <dbReference type="ARBA" id="ARBA00022777"/>
    </source>
</evidence>
<dbReference type="GO" id="GO:0005524">
    <property type="term" value="F:ATP binding"/>
    <property type="evidence" value="ECO:0007669"/>
    <property type="project" value="UniProtKB-KW"/>
</dbReference>
<keyword evidence="6" id="KW-0067">ATP-binding</keyword>
<dbReference type="InParanoid" id="C1GAG8"/>
<comment type="catalytic activity">
    <reaction evidence="8">
        <text>L-seryl-[protein] + ATP = O-phospho-L-seryl-[protein] + ADP + H(+)</text>
        <dbReference type="Rhea" id="RHEA:17989"/>
        <dbReference type="Rhea" id="RHEA-COMP:9863"/>
        <dbReference type="Rhea" id="RHEA-COMP:11604"/>
        <dbReference type="ChEBI" id="CHEBI:15378"/>
        <dbReference type="ChEBI" id="CHEBI:29999"/>
        <dbReference type="ChEBI" id="CHEBI:30616"/>
        <dbReference type="ChEBI" id="CHEBI:83421"/>
        <dbReference type="ChEBI" id="CHEBI:456216"/>
        <dbReference type="EC" id="2.7.11.1"/>
    </reaction>
</comment>
<keyword evidence="2" id="KW-0723">Serine/threonine-protein kinase</keyword>
<dbReference type="InterPro" id="IPR051334">
    <property type="entry name" value="SRPK"/>
</dbReference>
<dbReference type="OMA" id="IRRESWD"/>
<dbReference type="GO" id="GO:0050684">
    <property type="term" value="P:regulation of mRNA processing"/>
    <property type="evidence" value="ECO:0007669"/>
    <property type="project" value="TreeGrafter"/>
</dbReference>
<dbReference type="EC" id="2.7.11.1" evidence="1"/>
<protein>
    <recommendedName>
        <fullName evidence="1">non-specific serine/threonine protein kinase</fullName>
        <ecNumber evidence="1">2.7.11.1</ecNumber>
    </recommendedName>
</protein>
<evidence type="ECO:0000256" key="6">
    <source>
        <dbReference type="ARBA" id="ARBA00022840"/>
    </source>
</evidence>
<dbReference type="KEGG" id="pbn:PADG_04254"/>
<keyword evidence="5 10" id="KW-0418">Kinase</keyword>
<dbReference type="AlphaFoldDB" id="C1GAG8"/>
<evidence type="ECO:0000256" key="4">
    <source>
        <dbReference type="ARBA" id="ARBA00022741"/>
    </source>
</evidence>
<comment type="catalytic activity">
    <reaction evidence="7">
        <text>L-threonyl-[protein] + ATP = O-phospho-L-threonyl-[protein] + ADP + H(+)</text>
        <dbReference type="Rhea" id="RHEA:46608"/>
        <dbReference type="Rhea" id="RHEA-COMP:11060"/>
        <dbReference type="Rhea" id="RHEA-COMP:11605"/>
        <dbReference type="ChEBI" id="CHEBI:15378"/>
        <dbReference type="ChEBI" id="CHEBI:30013"/>
        <dbReference type="ChEBI" id="CHEBI:30616"/>
        <dbReference type="ChEBI" id="CHEBI:61977"/>
        <dbReference type="ChEBI" id="CHEBI:456216"/>
        <dbReference type="EC" id="2.7.11.1"/>
    </reaction>
</comment>
<dbReference type="HOGENOM" id="CLU_000288_81_2_1"/>
<dbReference type="GeneID" id="22583418"/>
<accession>C1GAG8</accession>
<evidence type="ECO:0000256" key="3">
    <source>
        <dbReference type="ARBA" id="ARBA00022679"/>
    </source>
</evidence>
<keyword evidence="11" id="KW-1185">Reference proteome</keyword>
<evidence type="ECO:0000313" key="11">
    <source>
        <dbReference type="Proteomes" id="UP000001628"/>
    </source>
</evidence>
<dbReference type="SMART" id="SM00220">
    <property type="entry name" value="S_TKc"/>
    <property type="match status" value="1"/>
</dbReference>
<keyword evidence="4" id="KW-0547">Nucleotide-binding</keyword>
<evidence type="ECO:0000256" key="1">
    <source>
        <dbReference type="ARBA" id="ARBA00012513"/>
    </source>
</evidence>
<dbReference type="InterPro" id="IPR011009">
    <property type="entry name" value="Kinase-like_dom_sf"/>
</dbReference>
<dbReference type="Pfam" id="PF00069">
    <property type="entry name" value="Pkinase"/>
    <property type="match status" value="1"/>
</dbReference>
<dbReference type="PROSITE" id="PS50011">
    <property type="entry name" value="PROTEIN_KINASE_DOM"/>
    <property type="match status" value="1"/>
</dbReference>
<evidence type="ECO:0000256" key="8">
    <source>
        <dbReference type="ARBA" id="ARBA00048679"/>
    </source>
</evidence>
<dbReference type="SUPFAM" id="SSF56112">
    <property type="entry name" value="Protein kinase-like (PK-like)"/>
    <property type="match status" value="1"/>
</dbReference>
<reference evidence="10 11" key="1">
    <citation type="journal article" date="2011" name="PLoS Genet.">
        <title>Comparative genomic analysis of human fungal pathogens causing paracoccidioidomycosis.</title>
        <authorList>
            <person name="Desjardins C.A."/>
            <person name="Champion M.D."/>
            <person name="Holder J.W."/>
            <person name="Muszewska A."/>
            <person name="Goldberg J."/>
            <person name="Bailao A.M."/>
            <person name="Brigido M.M."/>
            <person name="Ferreira M.E."/>
            <person name="Garcia A.M."/>
            <person name="Grynberg M."/>
            <person name="Gujja S."/>
            <person name="Heiman D.I."/>
            <person name="Henn M.R."/>
            <person name="Kodira C.D."/>
            <person name="Leon-Narvaez H."/>
            <person name="Longo L.V."/>
            <person name="Ma L.J."/>
            <person name="Malavazi I."/>
            <person name="Matsuo A.L."/>
            <person name="Morais F.V."/>
            <person name="Pereira M."/>
            <person name="Rodriguez-Brito S."/>
            <person name="Sakthikumar S."/>
            <person name="Salem-Izacc S.M."/>
            <person name="Sykes S.M."/>
            <person name="Teixeira M.M."/>
            <person name="Vallejo M.C."/>
            <person name="Walter M.E."/>
            <person name="Yandava C."/>
            <person name="Young S."/>
            <person name="Zeng Q."/>
            <person name="Zucker J."/>
            <person name="Felipe M.S."/>
            <person name="Goldman G.H."/>
            <person name="Haas B.J."/>
            <person name="McEwen J.G."/>
            <person name="Nino-Vega G."/>
            <person name="Puccia R."/>
            <person name="San-Blas G."/>
            <person name="Soares C.M."/>
            <person name="Birren B.W."/>
            <person name="Cuomo C.A."/>
        </authorList>
    </citation>
    <scope>NUCLEOTIDE SEQUENCE [LARGE SCALE GENOMIC DNA]</scope>
    <source>
        <strain evidence="10 11">Pb18</strain>
    </source>
</reference>
<dbReference type="PANTHER" id="PTHR47634">
    <property type="entry name" value="PROTEIN KINASE DOMAIN-CONTAINING PROTEIN-RELATED"/>
    <property type="match status" value="1"/>
</dbReference>
<dbReference type="Gene3D" id="1.10.510.10">
    <property type="entry name" value="Transferase(Phosphotransferase) domain 1"/>
    <property type="match status" value="1"/>
</dbReference>
<dbReference type="Proteomes" id="UP000001628">
    <property type="component" value="Unassembled WGS sequence"/>
</dbReference>
<sequence>MRRFQRIHNVVEQVEEYRHWGYHPVHLGDVFNEKYKVLGKLAFGQFSTAWLAVDQRFQQQVAMKVLKAKASQQSKELEILLHLSRPEVQHAGKTNVLELLDYFEHQGPNGTHLCLVFPIILGLEYIHASGLIHCDLQPANIMFTNPYARFSLSEPEFSPVEWLEGVAVDNSAPRYLLPSQRIHATLDQMDVSATEVKIGDFGGATWRHSFHGQQPVTPRAMRAPEVIRRESWDTGIDIWCLGCLIFQLATNEPLFPIGGFGMTAEQFDENHKNLITEIIGKDFTSFMDYLRQRLPPESLLEDIQTFGSFLCCMLQNSPQQRQSATQLLRHSWFQEYSHRGH</sequence>
<dbReference type="PANTHER" id="PTHR47634:SF9">
    <property type="entry name" value="PROTEIN KINASE DOMAIN-CONTAINING PROTEIN-RELATED"/>
    <property type="match status" value="1"/>
</dbReference>
<dbReference type="InterPro" id="IPR000719">
    <property type="entry name" value="Prot_kinase_dom"/>
</dbReference>
<evidence type="ECO:0000313" key="10">
    <source>
        <dbReference type="EMBL" id="EEH48170.2"/>
    </source>
</evidence>
<dbReference type="GO" id="GO:0004674">
    <property type="term" value="F:protein serine/threonine kinase activity"/>
    <property type="evidence" value="ECO:0007669"/>
    <property type="project" value="UniProtKB-KW"/>
</dbReference>
<dbReference type="VEuPathDB" id="FungiDB:PADG_04254"/>
<dbReference type="eggNOG" id="KOG1290">
    <property type="taxonomic scope" value="Eukaryota"/>
</dbReference>
<keyword evidence="3" id="KW-0808">Transferase</keyword>
<name>C1GAG8_PARBD</name>
<evidence type="ECO:0000256" key="7">
    <source>
        <dbReference type="ARBA" id="ARBA00047899"/>
    </source>
</evidence>
<feature type="domain" description="Protein kinase" evidence="9">
    <location>
        <begin position="35"/>
        <end position="333"/>
    </location>
</feature>
<dbReference type="OrthoDB" id="4177164at2759"/>